<dbReference type="SMART" id="SM00829">
    <property type="entry name" value="PKS_ER"/>
    <property type="match status" value="1"/>
</dbReference>
<sequence>MTSAINTYKALVVKKSSGSVYAYDAHLTDLPLPKLNPGQVLVKVNAAAFNHRDLWIRRGQYPGITPGSTFGADGAGVVVGSHDKNDTLVGKRVFVTPMRGWEKHPDAPESHTTTLRFGVIGGSAWLRLGTFTEYVAVDRDQAIPTPNHLDDTQAAAWPLAGLTAWRATIINGQVKKGDTVLITGIGGGVALVALQFCVAKGANVYVTSGKQEKLDKAIALGAKGGVNYKDKDWRQQLGVLLRKNNHGLFDAVIDSAGGDISELGKIVKAGGRFVCYGMTAEPKITFTMREVLKNYKLLGSTMGSRQDLIDATKFMAEHQIVPVVSHVLDGLESADEGFELIKRGDQFGKIVIKVRHDAQSKSKL</sequence>
<accession>A0A067PB25</accession>
<dbReference type="InterPro" id="IPR013149">
    <property type="entry name" value="ADH-like_C"/>
</dbReference>
<organism evidence="2 3">
    <name type="scientific">Pleurotus ostreatus (strain PC15)</name>
    <name type="common">Oyster mushroom</name>
    <dbReference type="NCBI Taxonomy" id="1137138"/>
    <lineage>
        <taxon>Eukaryota</taxon>
        <taxon>Fungi</taxon>
        <taxon>Dikarya</taxon>
        <taxon>Basidiomycota</taxon>
        <taxon>Agaricomycotina</taxon>
        <taxon>Agaricomycetes</taxon>
        <taxon>Agaricomycetidae</taxon>
        <taxon>Agaricales</taxon>
        <taxon>Pleurotineae</taxon>
        <taxon>Pleurotaceae</taxon>
        <taxon>Pleurotus</taxon>
    </lineage>
</organism>
<dbReference type="FunFam" id="3.40.50.720:FF:000481">
    <property type="entry name" value="Alcohol dehydrogenase, variant"/>
    <property type="match status" value="1"/>
</dbReference>
<dbReference type="Gene3D" id="3.90.180.10">
    <property type="entry name" value="Medium-chain alcohol dehydrogenases, catalytic domain"/>
    <property type="match status" value="1"/>
</dbReference>
<dbReference type="Proteomes" id="UP000027073">
    <property type="component" value="Unassembled WGS sequence"/>
</dbReference>
<protein>
    <recommendedName>
        <fullName evidence="1">Enoyl reductase (ER) domain-containing protein</fullName>
    </recommendedName>
</protein>
<dbReference type="InParanoid" id="A0A067PB25"/>
<dbReference type="AlphaFoldDB" id="A0A067PB25"/>
<dbReference type="Gene3D" id="3.40.50.720">
    <property type="entry name" value="NAD(P)-binding Rossmann-like Domain"/>
    <property type="match status" value="1"/>
</dbReference>
<dbReference type="Pfam" id="PF08240">
    <property type="entry name" value="ADH_N"/>
    <property type="match status" value="1"/>
</dbReference>
<dbReference type="STRING" id="1137138.A0A067PB25"/>
<name>A0A067PB25_PLEO1</name>
<feature type="domain" description="Enoyl reductase (ER)" evidence="1">
    <location>
        <begin position="18"/>
        <end position="352"/>
    </location>
</feature>
<gene>
    <name evidence="2" type="ORF">PLEOSDRAFT_1060792</name>
</gene>
<dbReference type="GO" id="GO:0016491">
    <property type="term" value="F:oxidoreductase activity"/>
    <property type="evidence" value="ECO:0007669"/>
    <property type="project" value="InterPro"/>
</dbReference>
<dbReference type="InterPro" id="IPR011032">
    <property type="entry name" value="GroES-like_sf"/>
</dbReference>
<dbReference type="SUPFAM" id="SSF51735">
    <property type="entry name" value="NAD(P)-binding Rossmann-fold domains"/>
    <property type="match status" value="1"/>
</dbReference>
<dbReference type="HOGENOM" id="CLU_026673_3_4_1"/>
<dbReference type="EMBL" id="KL198004">
    <property type="protein sequence ID" value="KDQ33096.1"/>
    <property type="molecule type" value="Genomic_DNA"/>
</dbReference>
<dbReference type="Pfam" id="PF00107">
    <property type="entry name" value="ADH_zinc_N"/>
    <property type="match status" value="1"/>
</dbReference>
<dbReference type="VEuPathDB" id="FungiDB:PLEOSDRAFT_1060792"/>
<dbReference type="PANTHER" id="PTHR45033:SF3">
    <property type="entry name" value="DEHYDROGENASE, PUTATIVE (AFU_ORTHOLOGUE AFUA_2G13270)-RELATED"/>
    <property type="match status" value="1"/>
</dbReference>
<dbReference type="InterPro" id="IPR013154">
    <property type="entry name" value="ADH-like_N"/>
</dbReference>
<dbReference type="InterPro" id="IPR036291">
    <property type="entry name" value="NAD(P)-bd_dom_sf"/>
</dbReference>
<proteinExistence type="predicted"/>
<dbReference type="SUPFAM" id="SSF50129">
    <property type="entry name" value="GroES-like"/>
    <property type="match status" value="1"/>
</dbReference>
<dbReference type="PANTHER" id="PTHR45033">
    <property type="match status" value="1"/>
</dbReference>
<dbReference type="OrthoDB" id="1706066at2759"/>
<dbReference type="InterPro" id="IPR052711">
    <property type="entry name" value="Zinc_ADH-like"/>
</dbReference>
<evidence type="ECO:0000313" key="2">
    <source>
        <dbReference type="EMBL" id="KDQ33096.1"/>
    </source>
</evidence>
<reference evidence="3" key="1">
    <citation type="journal article" date="2014" name="Proc. Natl. Acad. Sci. U.S.A.">
        <title>Extensive sampling of basidiomycete genomes demonstrates inadequacy of the white-rot/brown-rot paradigm for wood decay fungi.</title>
        <authorList>
            <person name="Riley R."/>
            <person name="Salamov A.A."/>
            <person name="Brown D.W."/>
            <person name="Nagy L.G."/>
            <person name="Floudas D."/>
            <person name="Held B.W."/>
            <person name="Levasseur A."/>
            <person name="Lombard V."/>
            <person name="Morin E."/>
            <person name="Otillar R."/>
            <person name="Lindquist E.A."/>
            <person name="Sun H."/>
            <person name="LaButti K.M."/>
            <person name="Schmutz J."/>
            <person name="Jabbour D."/>
            <person name="Luo H."/>
            <person name="Baker S.E."/>
            <person name="Pisabarro A.G."/>
            <person name="Walton J.D."/>
            <person name="Blanchette R.A."/>
            <person name="Henrissat B."/>
            <person name="Martin F."/>
            <person name="Cullen D."/>
            <person name="Hibbett D.S."/>
            <person name="Grigoriev I.V."/>
        </authorList>
    </citation>
    <scope>NUCLEOTIDE SEQUENCE [LARGE SCALE GENOMIC DNA]</scope>
    <source>
        <strain evidence="3">PC15</strain>
    </source>
</reference>
<dbReference type="InterPro" id="IPR020843">
    <property type="entry name" value="ER"/>
</dbReference>
<evidence type="ECO:0000313" key="3">
    <source>
        <dbReference type="Proteomes" id="UP000027073"/>
    </source>
</evidence>
<evidence type="ECO:0000259" key="1">
    <source>
        <dbReference type="SMART" id="SM00829"/>
    </source>
</evidence>